<dbReference type="OrthoDB" id="4949356at2"/>
<dbReference type="AlphaFoldDB" id="A0A4V3AMF2"/>
<accession>A0A4V3AMF2</accession>
<reference evidence="1 2" key="1">
    <citation type="submission" date="2019-03" db="EMBL/GenBank/DDBJ databases">
        <title>Arthrobacter sp. nov., an bacterium isolated from biocrust in Mu Us Desert.</title>
        <authorList>
            <person name="Lixiong L."/>
        </authorList>
    </citation>
    <scope>NUCLEOTIDE SEQUENCE [LARGE SCALE GENOMIC DNA]</scope>
    <source>
        <strain evidence="1 2">SLN-3</strain>
    </source>
</reference>
<name>A0A4V3AMF2_9MICC</name>
<keyword evidence="2" id="KW-1185">Reference proteome</keyword>
<dbReference type="EMBL" id="SMTK01000002">
    <property type="protein sequence ID" value="TDK26692.1"/>
    <property type="molecule type" value="Genomic_DNA"/>
</dbReference>
<organism evidence="1 2">
    <name type="scientific">Arthrobacter crusticola</name>
    <dbReference type="NCBI Taxonomy" id="2547960"/>
    <lineage>
        <taxon>Bacteria</taxon>
        <taxon>Bacillati</taxon>
        <taxon>Actinomycetota</taxon>
        <taxon>Actinomycetes</taxon>
        <taxon>Micrococcales</taxon>
        <taxon>Micrococcaceae</taxon>
        <taxon>Arthrobacter</taxon>
    </lineage>
</organism>
<comment type="caution">
    <text evidence="1">The sequence shown here is derived from an EMBL/GenBank/DDBJ whole genome shotgun (WGS) entry which is preliminary data.</text>
</comment>
<gene>
    <name evidence="1" type="ORF">E2F48_05785</name>
</gene>
<evidence type="ECO:0000313" key="2">
    <source>
        <dbReference type="Proteomes" id="UP000295411"/>
    </source>
</evidence>
<dbReference type="Proteomes" id="UP000295411">
    <property type="component" value="Unassembled WGS sequence"/>
</dbReference>
<proteinExistence type="predicted"/>
<protein>
    <submittedName>
        <fullName evidence="1">Uncharacterized protein</fullName>
    </submittedName>
</protein>
<sequence>MAIAEDDGGEMVIGDVSRVGGRALAVGLSGTAGDEVLKIGWVEQSAELELTMEEAVALRDEIDRIIRDRQSHSQGR</sequence>
<dbReference type="RefSeq" id="WP_133403051.1">
    <property type="nucleotide sequence ID" value="NZ_SMTK01000002.1"/>
</dbReference>
<evidence type="ECO:0000313" key="1">
    <source>
        <dbReference type="EMBL" id="TDK26692.1"/>
    </source>
</evidence>